<dbReference type="OMA" id="WCGSADG"/>
<dbReference type="Proteomes" id="UP000593578">
    <property type="component" value="Unassembled WGS sequence"/>
</dbReference>
<dbReference type="Proteomes" id="UP000032304">
    <property type="component" value="Chromosome 2"/>
</dbReference>
<dbReference type="EMBL" id="CM001741">
    <property type="protein sequence ID" value="KJB15089.1"/>
    <property type="molecule type" value="Genomic_DNA"/>
</dbReference>
<keyword evidence="3" id="KW-1185">Reference proteome</keyword>
<gene>
    <name evidence="1" type="ORF">B456_002G159500</name>
    <name evidence="2" type="ORF">Gorai_023024</name>
</gene>
<name>A0A0D2Q7A8_GOSRA</name>
<accession>A0A0D2Q7A8</accession>
<protein>
    <submittedName>
        <fullName evidence="1">Uncharacterized protein</fullName>
    </submittedName>
</protein>
<proteinExistence type="predicted"/>
<sequence>MKLQVNFFCYNYTFKMVVSAERGKMVPQKEGTQWCGSADGTFDEEVAVNDATVVVTGDDRLKIGRGRPREGMRLNNRVKYGAKISERRRKRWLINGVSKKWWTTIHCFSVSFNCVCAFGSV</sequence>
<evidence type="ECO:0000313" key="4">
    <source>
        <dbReference type="Proteomes" id="UP000593578"/>
    </source>
</evidence>
<evidence type="ECO:0000313" key="1">
    <source>
        <dbReference type="EMBL" id="KJB15089.1"/>
    </source>
</evidence>
<dbReference type="Gramene" id="KJB15089">
    <property type="protein sequence ID" value="KJB15089"/>
    <property type="gene ID" value="B456_002G159500"/>
</dbReference>
<reference evidence="1 3" key="1">
    <citation type="journal article" date="2012" name="Nature">
        <title>Repeated polyploidization of Gossypium genomes and the evolution of spinnable cotton fibres.</title>
        <authorList>
            <person name="Paterson A.H."/>
            <person name="Wendel J.F."/>
            <person name="Gundlach H."/>
            <person name="Guo H."/>
            <person name="Jenkins J."/>
            <person name="Jin D."/>
            <person name="Llewellyn D."/>
            <person name="Showmaker K.C."/>
            <person name="Shu S."/>
            <person name="Udall J."/>
            <person name="Yoo M.J."/>
            <person name="Byers R."/>
            <person name="Chen W."/>
            <person name="Doron-Faigenboim A."/>
            <person name="Duke M.V."/>
            <person name="Gong L."/>
            <person name="Grimwood J."/>
            <person name="Grover C."/>
            <person name="Grupp K."/>
            <person name="Hu G."/>
            <person name="Lee T.H."/>
            <person name="Li J."/>
            <person name="Lin L."/>
            <person name="Liu T."/>
            <person name="Marler B.S."/>
            <person name="Page J.T."/>
            <person name="Roberts A.W."/>
            <person name="Romanel E."/>
            <person name="Sanders W.S."/>
            <person name="Szadkowski E."/>
            <person name="Tan X."/>
            <person name="Tang H."/>
            <person name="Xu C."/>
            <person name="Wang J."/>
            <person name="Wang Z."/>
            <person name="Zhang D."/>
            <person name="Zhang L."/>
            <person name="Ashrafi H."/>
            <person name="Bedon F."/>
            <person name="Bowers J.E."/>
            <person name="Brubaker C.L."/>
            <person name="Chee P.W."/>
            <person name="Das S."/>
            <person name="Gingle A.R."/>
            <person name="Haigler C.H."/>
            <person name="Harker D."/>
            <person name="Hoffmann L.V."/>
            <person name="Hovav R."/>
            <person name="Jones D.C."/>
            <person name="Lemke C."/>
            <person name="Mansoor S."/>
            <person name="ur Rahman M."/>
            <person name="Rainville L.N."/>
            <person name="Rambani A."/>
            <person name="Reddy U.K."/>
            <person name="Rong J.K."/>
            <person name="Saranga Y."/>
            <person name="Scheffler B.E."/>
            <person name="Scheffler J.A."/>
            <person name="Stelly D.M."/>
            <person name="Triplett B.A."/>
            <person name="Van Deynze A."/>
            <person name="Vaslin M.F."/>
            <person name="Waghmare V.N."/>
            <person name="Walford S.A."/>
            <person name="Wright R.J."/>
            <person name="Zaki E.A."/>
            <person name="Zhang T."/>
            <person name="Dennis E.S."/>
            <person name="Mayer K.F."/>
            <person name="Peterson D.G."/>
            <person name="Rokhsar D.S."/>
            <person name="Wang X."/>
            <person name="Schmutz J."/>
        </authorList>
    </citation>
    <scope>NUCLEOTIDE SEQUENCE [LARGE SCALE GENOMIC DNA]</scope>
</reference>
<evidence type="ECO:0000313" key="3">
    <source>
        <dbReference type="Proteomes" id="UP000032304"/>
    </source>
</evidence>
<evidence type="ECO:0000313" key="2">
    <source>
        <dbReference type="EMBL" id="MBA0580823.1"/>
    </source>
</evidence>
<reference evidence="2" key="3">
    <citation type="submission" date="2020-04" db="EMBL/GenBank/DDBJ databases">
        <authorList>
            <person name="Grover C.E."/>
            <person name="Arick M.A. II"/>
            <person name="Thrash A."/>
            <person name="Conover J.L."/>
            <person name="Sanders W.S."/>
            <person name="Peterson D.G."/>
            <person name="Scheffler J.A."/>
            <person name="Scheffler B.E."/>
            <person name="Wendel J.F."/>
        </authorList>
    </citation>
    <scope>NUCLEOTIDE SEQUENCE</scope>
    <source>
        <strain evidence="2">8</strain>
        <tissue evidence="2">Leaf</tissue>
    </source>
</reference>
<organism evidence="1 3">
    <name type="scientific">Gossypium raimondii</name>
    <name type="common">Peruvian cotton</name>
    <name type="synonym">Gossypium klotzschianum subsp. raimondii</name>
    <dbReference type="NCBI Taxonomy" id="29730"/>
    <lineage>
        <taxon>Eukaryota</taxon>
        <taxon>Viridiplantae</taxon>
        <taxon>Streptophyta</taxon>
        <taxon>Embryophyta</taxon>
        <taxon>Tracheophyta</taxon>
        <taxon>Spermatophyta</taxon>
        <taxon>Magnoliopsida</taxon>
        <taxon>eudicotyledons</taxon>
        <taxon>Gunneridae</taxon>
        <taxon>Pentapetalae</taxon>
        <taxon>rosids</taxon>
        <taxon>malvids</taxon>
        <taxon>Malvales</taxon>
        <taxon>Malvaceae</taxon>
        <taxon>Malvoideae</taxon>
        <taxon>Gossypium</taxon>
    </lineage>
</organism>
<dbReference type="EMBL" id="JABEZZ010000002">
    <property type="protein sequence ID" value="MBA0580823.1"/>
    <property type="molecule type" value="Genomic_DNA"/>
</dbReference>
<reference evidence="2 4" key="2">
    <citation type="journal article" date="2019" name="Genome Biol. Evol.">
        <title>Insights into the evolution of the New World diploid cottons (Gossypium, subgenus Houzingenia) based on genome sequencing.</title>
        <authorList>
            <person name="Grover C.E."/>
            <person name="Arick M.A. 2nd"/>
            <person name="Thrash A."/>
            <person name="Conover J.L."/>
            <person name="Sanders W.S."/>
            <person name="Peterson D.G."/>
            <person name="Frelichowski J.E."/>
            <person name="Scheffler J.A."/>
            <person name="Scheffler B.E."/>
            <person name="Wendel J.F."/>
        </authorList>
    </citation>
    <scope>NUCLEOTIDE SEQUENCE [LARGE SCALE GENOMIC DNA]</scope>
    <source>
        <strain evidence="2">8</strain>
        <tissue evidence="2">Leaf</tissue>
    </source>
</reference>
<dbReference type="AlphaFoldDB" id="A0A0D2Q7A8"/>